<name>A0A2S2NL32_SCHGA</name>
<reference evidence="1" key="1">
    <citation type="submission" date="2018-04" db="EMBL/GenBank/DDBJ databases">
        <title>Transcriptome of Schizaphis graminum biotype I.</title>
        <authorList>
            <person name="Scully E.D."/>
            <person name="Geib S.M."/>
            <person name="Palmer N.A."/>
            <person name="Koch K."/>
            <person name="Bradshaw J."/>
            <person name="Heng-Moss T."/>
            <person name="Sarath G."/>
        </authorList>
    </citation>
    <scope>NUCLEOTIDE SEQUENCE</scope>
</reference>
<proteinExistence type="predicted"/>
<evidence type="ECO:0000313" key="1">
    <source>
        <dbReference type="EMBL" id="MBY17476.1"/>
    </source>
</evidence>
<organism evidence="1">
    <name type="scientific">Schizaphis graminum</name>
    <name type="common">Green bug aphid</name>
    <dbReference type="NCBI Taxonomy" id="13262"/>
    <lineage>
        <taxon>Eukaryota</taxon>
        <taxon>Metazoa</taxon>
        <taxon>Ecdysozoa</taxon>
        <taxon>Arthropoda</taxon>
        <taxon>Hexapoda</taxon>
        <taxon>Insecta</taxon>
        <taxon>Pterygota</taxon>
        <taxon>Neoptera</taxon>
        <taxon>Paraneoptera</taxon>
        <taxon>Hemiptera</taxon>
        <taxon>Sternorrhyncha</taxon>
        <taxon>Aphidomorpha</taxon>
        <taxon>Aphidoidea</taxon>
        <taxon>Aphididae</taxon>
        <taxon>Aphidini</taxon>
        <taxon>Schizaphis</taxon>
    </lineage>
</organism>
<gene>
    <name evidence="1" type="ORF">g.31942</name>
</gene>
<sequence length="111" mass="12615">MCTSTSVSDSESISLWVFVHTKSGSASVSSESYNKLSSSVSSNQLHTFCILSDIIMRNYKKNQTTKMHTPTVAYERTAHFIRTDKFNLLSFQHKTTDRIIIFIEKCLDKIA</sequence>
<dbReference type="AlphaFoldDB" id="A0A2S2NL32"/>
<dbReference type="EMBL" id="GGMR01004857">
    <property type="protein sequence ID" value="MBY17476.1"/>
    <property type="molecule type" value="Transcribed_RNA"/>
</dbReference>
<protein>
    <submittedName>
        <fullName evidence="1">Uncharacterized protein</fullName>
    </submittedName>
</protein>
<accession>A0A2S2NL32</accession>